<dbReference type="OrthoDB" id="5513706at2"/>
<dbReference type="AlphaFoldDB" id="A0A1M6H9F7"/>
<evidence type="ECO:0000313" key="2">
    <source>
        <dbReference type="Proteomes" id="UP000184171"/>
    </source>
</evidence>
<accession>A0A1M6H9F7</accession>
<reference evidence="1 2" key="1">
    <citation type="submission" date="2016-11" db="EMBL/GenBank/DDBJ databases">
        <authorList>
            <person name="Jaros S."/>
            <person name="Januszkiewicz K."/>
            <person name="Wedrychowicz H."/>
        </authorList>
    </citation>
    <scope>NUCLEOTIDE SEQUENCE [LARGE SCALE GENOMIC DNA]</scope>
    <source>
        <strain evidence="1 2">DSM 5091</strain>
    </source>
</reference>
<proteinExistence type="predicted"/>
<sequence length="260" mass="29827">MKIIHRISLTVTPEIQKELKKMNIDVEQGFDAFEIDETNSCWLDLEEKVESWKAVDTVSTKFTKEEMAGAKWLRMISEWHHGYPQPNENEFGYLKVTYDSEKMCEKCGIGAFQKSPFVFKKDPTWGKRSILQVNWVFDEFFAKPELWDEIFKEFGVGHREVFDRNNKKLSSVLQLEIKDKIDIRIDNGGEICCQCGQLRLPPTIKGFFPAACGDFDTHIAKTNIYFGSGASSYRAVVVSSDLYKAISSKKVKGVKFHPLG</sequence>
<keyword evidence="2" id="KW-1185">Reference proteome</keyword>
<protein>
    <submittedName>
        <fullName evidence="1">Uncharacterized protein</fullName>
    </submittedName>
</protein>
<dbReference type="Proteomes" id="UP000184171">
    <property type="component" value="Unassembled WGS sequence"/>
</dbReference>
<dbReference type="RefSeq" id="WP_072907912.1">
    <property type="nucleotide sequence ID" value="NZ_FQZT01000005.1"/>
</dbReference>
<dbReference type="STRING" id="1122189.SAMN02745165_01740"/>
<dbReference type="EMBL" id="FQZT01000005">
    <property type="protein sequence ID" value="SHJ18729.1"/>
    <property type="molecule type" value="Genomic_DNA"/>
</dbReference>
<name>A0A1M6H9F7_MALRU</name>
<gene>
    <name evidence="1" type="ORF">SAMN02745165_01740</name>
</gene>
<organism evidence="1 2">
    <name type="scientific">Malonomonas rubra DSM 5091</name>
    <dbReference type="NCBI Taxonomy" id="1122189"/>
    <lineage>
        <taxon>Bacteria</taxon>
        <taxon>Pseudomonadati</taxon>
        <taxon>Thermodesulfobacteriota</taxon>
        <taxon>Desulfuromonadia</taxon>
        <taxon>Desulfuromonadales</taxon>
        <taxon>Geopsychrobacteraceae</taxon>
        <taxon>Malonomonas</taxon>
    </lineage>
</organism>
<evidence type="ECO:0000313" key="1">
    <source>
        <dbReference type="EMBL" id="SHJ18729.1"/>
    </source>
</evidence>